<accession>A0ABU7CHU4</accession>
<evidence type="ECO:0000256" key="1">
    <source>
        <dbReference type="SAM" id="MobiDB-lite"/>
    </source>
</evidence>
<keyword evidence="3" id="KW-1185">Reference proteome</keyword>
<proteinExistence type="predicted"/>
<protein>
    <submittedName>
        <fullName evidence="2">Uncharacterized protein</fullName>
    </submittedName>
</protein>
<name>A0ABU7CHU4_9TELE</name>
<reference evidence="2 3" key="1">
    <citation type="submission" date="2021-07" db="EMBL/GenBank/DDBJ databases">
        <authorList>
            <person name="Palmer J.M."/>
        </authorList>
    </citation>
    <scope>NUCLEOTIDE SEQUENCE [LARGE SCALE GENOMIC DNA]</scope>
    <source>
        <strain evidence="2 3">AT_MEX2019</strain>
        <tissue evidence="2">Muscle</tissue>
    </source>
</reference>
<organism evidence="2 3">
    <name type="scientific">Ataeniobius toweri</name>
    <dbReference type="NCBI Taxonomy" id="208326"/>
    <lineage>
        <taxon>Eukaryota</taxon>
        <taxon>Metazoa</taxon>
        <taxon>Chordata</taxon>
        <taxon>Craniata</taxon>
        <taxon>Vertebrata</taxon>
        <taxon>Euteleostomi</taxon>
        <taxon>Actinopterygii</taxon>
        <taxon>Neopterygii</taxon>
        <taxon>Teleostei</taxon>
        <taxon>Neoteleostei</taxon>
        <taxon>Acanthomorphata</taxon>
        <taxon>Ovalentaria</taxon>
        <taxon>Atherinomorphae</taxon>
        <taxon>Cyprinodontiformes</taxon>
        <taxon>Goodeidae</taxon>
        <taxon>Ataeniobius</taxon>
    </lineage>
</organism>
<dbReference type="Proteomes" id="UP001345963">
    <property type="component" value="Unassembled WGS sequence"/>
</dbReference>
<sequence>MSHAAIINQLKRMLPAAENAPPALTAERALNMMDSTHNTQNLLWKLAMDRSPDRHAEKHTDGGQRACRKISDQFIKPQQKQMQNKQNTHEGWYQGSGEPALVAQLEEEQNRT</sequence>
<evidence type="ECO:0000313" key="3">
    <source>
        <dbReference type="Proteomes" id="UP001345963"/>
    </source>
</evidence>
<gene>
    <name evidence="2" type="ORF">ATANTOWER_020830</name>
</gene>
<evidence type="ECO:0000313" key="2">
    <source>
        <dbReference type="EMBL" id="MED6262517.1"/>
    </source>
</evidence>
<dbReference type="EMBL" id="JAHUTI010092949">
    <property type="protein sequence ID" value="MED6262517.1"/>
    <property type="molecule type" value="Genomic_DNA"/>
</dbReference>
<feature type="region of interest" description="Disordered" evidence="1">
    <location>
        <begin position="80"/>
        <end position="112"/>
    </location>
</feature>
<comment type="caution">
    <text evidence="2">The sequence shown here is derived from an EMBL/GenBank/DDBJ whole genome shotgun (WGS) entry which is preliminary data.</text>
</comment>